<accession>T1B8P9</accession>
<proteinExistence type="predicted"/>
<dbReference type="Pfam" id="PF01571">
    <property type="entry name" value="GCV_T"/>
    <property type="match status" value="1"/>
</dbReference>
<evidence type="ECO:0000259" key="1">
    <source>
        <dbReference type="Pfam" id="PF01571"/>
    </source>
</evidence>
<dbReference type="InterPro" id="IPR027266">
    <property type="entry name" value="TrmE/GcvT-like"/>
</dbReference>
<dbReference type="PANTHER" id="PTHR43757:SF2">
    <property type="entry name" value="AMINOMETHYLTRANSFERASE, MITOCHONDRIAL"/>
    <property type="match status" value="1"/>
</dbReference>
<keyword evidence="2" id="KW-0489">Methyltransferase</keyword>
<dbReference type="AlphaFoldDB" id="T1B8P9"/>
<dbReference type="InterPro" id="IPR006222">
    <property type="entry name" value="GCVT_N"/>
</dbReference>
<comment type="caution">
    <text evidence="2">The sequence shown here is derived from an EMBL/GenBank/DDBJ whole genome shotgun (WGS) entry which is preliminary data.</text>
</comment>
<sequence length="112" mass="12387">MTAPLPPAPLRRTALHPFHVERGAHMVPFAGWEMPRYYSGILAEHRAVRTGVGLFDVSHMGLITVDGASAPSLLSRRTTANVGRLVPGQVKYTFALDVHRPHHRRPAHLTAR</sequence>
<gene>
    <name evidence="2" type="ORF">B1B_11195</name>
</gene>
<organism evidence="2">
    <name type="scientific">mine drainage metagenome</name>
    <dbReference type="NCBI Taxonomy" id="410659"/>
    <lineage>
        <taxon>unclassified sequences</taxon>
        <taxon>metagenomes</taxon>
        <taxon>ecological metagenomes</taxon>
    </lineage>
</organism>
<dbReference type="PANTHER" id="PTHR43757">
    <property type="entry name" value="AMINOMETHYLTRANSFERASE"/>
    <property type="match status" value="1"/>
</dbReference>
<keyword evidence="2" id="KW-0808">Transferase</keyword>
<dbReference type="Gene3D" id="3.30.1360.120">
    <property type="entry name" value="Probable tRNA modification gtpase trme, domain 1"/>
    <property type="match status" value="1"/>
</dbReference>
<dbReference type="InterPro" id="IPR028896">
    <property type="entry name" value="GcvT/YgfZ/DmdA"/>
</dbReference>
<feature type="non-terminal residue" evidence="2">
    <location>
        <position position="112"/>
    </location>
</feature>
<dbReference type="SUPFAM" id="SSF103025">
    <property type="entry name" value="Folate-binding domain"/>
    <property type="match status" value="1"/>
</dbReference>
<evidence type="ECO:0000313" key="2">
    <source>
        <dbReference type="EMBL" id="EQD50560.1"/>
    </source>
</evidence>
<reference evidence="2" key="2">
    <citation type="journal article" date="2014" name="ISME J.">
        <title>Microbial stratification in low pH oxic and suboxic macroscopic growths along an acid mine drainage.</title>
        <authorList>
            <person name="Mendez-Garcia C."/>
            <person name="Mesa V."/>
            <person name="Sprenger R.R."/>
            <person name="Richter M."/>
            <person name="Diez M.S."/>
            <person name="Solano J."/>
            <person name="Bargiela R."/>
            <person name="Golyshina O.V."/>
            <person name="Manteca A."/>
            <person name="Ramos J.L."/>
            <person name="Gallego J.R."/>
            <person name="Llorente I."/>
            <person name="Martins Dos Santos V.A."/>
            <person name="Jensen O.N."/>
            <person name="Pelaez A.I."/>
            <person name="Sanchez J."/>
            <person name="Ferrer M."/>
        </authorList>
    </citation>
    <scope>NUCLEOTIDE SEQUENCE</scope>
</reference>
<name>T1B8P9_9ZZZZ</name>
<dbReference type="GO" id="GO:0032259">
    <property type="term" value="P:methylation"/>
    <property type="evidence" value="ECO:0007669"/>
    <property type="project" value="UniProtKB-KW"/>
</dbReference>
<protein>
    <submittedName>
        <fullName evidence="2">Glycine cleavage system aminomethyltransferase T</fullName>
    </submittedName>
</protein>
<dbReference type="EMBL" id="AUZY01007250">
    <property type="protein sequence ID" value="EQD50560.1"/>
    <property type="molecule type" value="Genomic_DNA"/>
</dbReference>
<dbReference type="GO" id="GO:0008168">
    <property type="term" value="F:methyltransferase activity"/>
    <property type="evidence" value="ECO:0007669"/>
    <property type="project" value="UniProtKB-KW"/>
</dbReference>
<feature type="domain" description="GCVT N-terminal" evidence="1">
    <location>
        <begin position="15"/>
        <end position="97"/>
    </location>
</feature>
<reference evidence="2" key="1">
    <citation type="submission" date="2013-08" db="EMBL/GenBank/DDBJ databases">
        <authorList>
            <person name="Mendez C."/>
            <person name="Richter M."/>
            <person name="Ferrer M."/>
            <person name="Sanchez J."/>
        </authorList>
    </citation>
    <scope>NUCLEOTIDE SEQUENCE</scope>
</reference>